<organism evidence="2 3">
    <name type="scientific">Acer negundo</name>
    <name type="common">Box elder</name>
    <dbReference type="NCBI Taxonomy" id="4023"/>
    <lineage>
        <taxon>Eukaryota</taxon>
        <taxon>Viridiplantae</taxon>
        <taxon>Streptophyta</taxon>
        <taxon>Embryophyta</taxon>
        <taxon>Tracheophyta</taxon>
        <taxon>Spermatophyta</taxon>
        <taxon>Magnoliopsida</taxon>
        <taxon>eudicotyledons</taxon>
        <taxon>Gunneridae</taxon>
        <taxon>Pentapetalae</taxon>
        <taxon>rosids</taxon>
        <taxon>malvids</taxon>
        <taxon>Sapindales</taxon>
        <taxon>Sapindaceae</taxon>
        <taxon>Hippocastanoideae</taxon>
        <taxon>Acereae</taxon>
        <taxon>Acer</taxon>
    </lineage>
</organism>
<comment type="caution">
    <text evidence="2">The sequence shown here is derived from an EMBL/GenBank/DDBJ whole genome shotgun (WGS) entry which is preliminary data.</text>
</comment>
<dbReference type="Proteomes" id="UP001064489">
    <property type="component" value="Chromosome 6"/>
</dbReference>
<evidence type="ECO:0000313" key="2">
    <source>
        <dbReference type="EMBL" id="KAI9192133.1"/>
    </source>
</evidence>
<gene>
    <name evidence="2" type="ORF">LWI28_018704</name>
</gene>
<feature type="region of interest" description="Disordered" evidence="1">
    <location>
        <begin position="33"/>
        <end position="55"/>
    </location>
</feature>
<proteinExistence type="predicted"/>
<name>A0AAD5J9Z0_ACENE</name>
<sequence>MQRNLEEEQFAHDHITRKLKAVMSREDDVVAEEANKEVREENDVDAEEANKETTNEVVVAEEANKEAAENVAGVTSTESSR</sequence>
<feature type="region of interest" description="Disordered" evidence="1">
    <location>
        <begin position="62"/>
        <end position="81"/>
    </location>
</feature>
<dbReference type="AlphaFoldDB" id="A0AAD5J9Z0"/>
<reference evidence="2" key="1">
    <citation type="journal article" date="2022" name="Plant J.">
        <title>Strategies of tolerance reflected in two North American maple genomes.</title>
        <authorList>
            <person name="McEvoy S.L."/>
            <person name="Sezen U.U."/>
            <person name="Trouern-Trend A."/>
            <person name="McMahon S.M."/>
            <person name="Schaberg P.G."/>
            <person name="Yang J."/>
            <person name="Wegrzyn J.L."/>
            <person name="Swenson N.G."/>
        </authorList>
    </citation>
    <scope>NUCLEOTIDE SEQUENCE</scope>
    <source>
        <strain evidence="2">91603</strain>
    </source>
</reference>
<reference evidence="2" key="2">
    <citation type="submission" date="2023-02" db="EMBL/GenBank/DDBJ databases">
        <authorList>
            <person name="Swenson N.G."/>
            <person name="Wegrzyn J.L."/>
            <person name="Mcevoy S.L."/>
        </authorList>
    </citation>
    <scope>NUCLEOTIDE SEQUENCE</scope>
    <source>
        <strain evidence="2">91603</strain>
        <tissue evidence="2">Leaf</tissue>
    </source>
</reference>
<evidence type="ECO:0000313" key="3">
    <source>
        <dbReference type="Proteomes" id="UP001064489"/>
    </source>
</evidence>
<keyword evidence="3" id="KW-1185">Reference proteome</keyword>
<evidence type="ECO:0000256" key="1">
    <source>
        <dbReference type="SAM" id="MobiDB-lite"/>
    </source>
</evidence>
<accession>A0AAD5J9Z0</accession>
<protein>
    <submittedName>
        <fullName evidence="2">Uncharacterized protein</fullName>
    </submittedName>
</protein>
<dbReference type="EMBL" id="JAJSOW010000004">
    <property type="protein sequence ID" value="KAI9192133.1"/>
    <property type="molecule type" value="Genomic_DNA"/>
</dbReference>